<dbReference type="AlphaFoldDB" id="A0A7S0CYZ0"/>
<name>A0A7S0CYZ0_MICPS</name>
<protein>
    <submittedName>
        <fullName evidence="2">Uncharacterized protein</fullName>
    </submittedName>
</protein>
<feature type="region of interest" description="Disordered" evidence="1">
    <location>
        <begin position="109"/>
        <end position="128"/>
    </location>
</feature>
<evidence type="ECO:0000313" key="2">
    <source>
        <dbReference type="EMBL" id="CAD8437922.1"/>
    </source>
</evidence>
<accession>A0A7S0CYZ0</accession>
<organism evidence="2">
    <name type="scientific">Micromonas pusilla</name>
    <name type="common">Picoplanktonic green alga</name>
    <name type="synonym">Chromulina pusilla</name>
    <dbReference type="NCBI Taxonomy" id="38833"/>
    <lineage>
        <taxon>Eukaryota</taxon>
        <taxon>Viridiplantae</taxon>
        <taxon>Chlorophyta</taxon>
        <taxon>Mamiellophyceae</taxon>
        <taxon>Mamiellales</taxon>
        <taxon>Mamiellaceae</taxon>
        <taxon>Micromonas</taxon>
    </lineage>
</organism>
<evidence type="ECO:0000256" key="1">
    <source>
        <dbReference type="SAM" id="MobiDB-lite"/>
    </source>
</evidence>
<gene>
    <name evidence="2" type="ORF">MSP1401_LOCUS4946</name>
</gene>
<proteinExistence type="predicted"/>
<sequence>MMSLVATPVVAARVAAPKKVRTQTVAKASSADQAKSSAVAGALALTMLAQPALAMNELGQIADKSADAKALAAAQFAELQTKKKAPTPEKKTKNLAVGLPSLSLPSISAPSVGGGSKSAPKVKAAPKAPAEKIEGQGKLGFAMAILFSPLLAVAGLSVQTLLRVIPQAAEGKDFFPKDSMDF</sequence>
<reference evidence="2" key="1">
    <citation type="submission" date="2021-01" db="EMBL/GenBank/DDBJ databases">
        <authorList>
            <person name="Corre E."/>
            <person name="Pelletier E."/>
            <person name="Niang G."/>
            <person name="Scheremetjew M."/>
            <person name="Finn R."/>
            <person name="Kale V."/>
            <person name="Holt S."/>
            <person name="Cochrane G."/>
            <person name="Meng A."/>
            <person name="Brown T."/>
            <person name="Cohen L."/>
        </authorList>
    </citation>
    <scope>NUCLEOTIDE SEQUENCE</scope>
    <source>
        <strain evidence="2">CCAC1681</strain>
    </source>
</reference>
<dbReference type="EMBL" id="HBEN01006079">
    <property type="protein sequence ID" value="CAD8437922.1"/>
    <property type="molecule type" value="Transcribed_RNA"/>
</dbReference>